<evidence type="ECO:0000313" key="3">
    <source>
        <dbReference type="EMBL" id="TSD14678.1"/>
    </source>
</evidence>
<proteinExistence type="predicted"/>
<dbReference type="Pfam" id="PF25921">
    <property type="entry name" value="DUF7967"/>
    <property type="match status" value="1"/>
</dbReference>
<keyword evidence="4" id="KW-1185">Reference proteome</keyword>
<organism evidence="3 4">
    <name type="scientific">Haloglomus irregulare</name>
    <dbReference type="NCBI Taxonomy" id="2234134"/>
    <lineage>
        <taxon>Archaea</taxon>
        <taxon>Methanobacteriati</taxon>
        <taxon>Methanobacteriota</taxon>
        <taxon>Stenosarchaea group</taxon>
        <taxon>Halobacteria</taxon>
        <taxon>Halobacteriales</taxon>
        <taxon>Natronomonadaceae</taxon>
        <taxon>Haloglomus</taxon>
    </lineage>
</organism>
<dbReference type="InParanoid" id="A0A554NBB6"/>
<protein>
    <recommendedName>
        <fullName evidence="2">DUF7967 domain-containing protein</fullName>
    </recommendedName>
</protein>
<feature type="region of interest" description="Disordered" evidence="1">
    <location>
        <begin position="63"/>
        <end position="96"/>
    </location>
</feature>
<feature type="domain" description="DUF7967" evidence="2">
    <location>
        <begin position="13"/>
        <end position="96"/>
    </location>
</feature>
<dbReference type="InterPro" id="IPR058273">
    <property type="entry name" value="DUF7967"/>
</dbReference>
<dbReference type="Proteomes" id="UP000319894">
    <property type="component" value="Unassembled WGS sequence"/>
</dbReference>
<dbReference type="AlphaFoldDB" id="A0A554NBB6"/>
<dbReference type="EMBL" id="QMDX01000003">
    <property type="protein sequence ID" value="TSD14678.1"/>
    <property type="molecule type" value="Genomic_DNA"/>
</dbReference>
<reference evidence="3 4" key="1">
    <citation type="submission" date="2018-06" db="EMBL/GenBank/DDBJ databases">
        <title>Natronomonas sp. F16-60 a new haloarchaeon isolated from a solar saltern of Isla Cristina, Huelva, Spain.</title>
        <authorList>
            <person name="Duran-Viseras A."/>
            <person name="Sanchez-Porro C."/>
            <person name="Ventosa A."/>
        </authorList>
    </citation>
    <scope>NUCLEOTIDE SEQUENCE [LARGE SCALE GENOMIC DNA]</scope>
    <source>
        <strain evidence="3 4">F16-60</strain>
    </source>
</reference>
<comment type="caution">
    <text evidence="3">The sequence shown here is derived from an EMBL/GenBank/DDBJ whole genome shotgun (WGS) entry which is preliminary data.</text>
</comment>
<evidence type="ECO:0000256" key="1">
    <source>
        <dbReference type="SAM" id="MobiDB-lite"/>
    </source>
</evidence>
<dbReference type="RefSeq" id="WP_144261398.1">
    <property type="nucleotide sequence ID" value="NZ_QMDX01000003.1"/>
</dbReference>
<feature type="compositionally biased region" description="Basic and acidic residues" evidence="1">
    <location>
        <begin position="73"/>
        <end position="90"/>
    </location>
</feature>
<dbReference type="OrthoDB" id="156620at2157"/>
<evidence type="ECO:0000259" key="2">
    <source>
        <dbReference type="Pfam" id="PF25921"/>
    </source>
</evidence>
<name>A0A554NBB6_9EURY</name>
<evidence type="ECO:0000313" key="4">
    <source>
        <dbReference type="Proteomes" id="UP000319894"/>
    </source>
</evidence>
<accession>A0A554NBB6</accession>
<sequence>MGDTGTGGDGGDGQVRTWLVKRSYDSRNLITLVYATPDGERAVTRELSSAVLDRTPVTAARDVDPDDLATVAADDRERYRAEAERVRENNDPGDEI</sequence>
<gene>
    <name evidence="3" type="ORF">DP107_06765</name>
</gene>